<dbReference type="EMBL" id="CM042014">
    <property type="protein sequence ID" value="KAI3723607.1"/>
    <property type="molecule type" value="Genomic_DNA"/>
</dbReference>
<proteinExistence type="predicted"/>
<protein>
    <submittedName>
        <fullName evidence="1">Uncharacterized protein</fullName>
    </submittedName>
</protein>
<reference evidence="1 2" key="2">
    <citation type="journal article" date="2022" name="Mol. Ecol. Resour.">
        <title>The genomes of chicory, endive, great burdock and yacon provide insights into Asteraceae paleo-polyploidization history and plant inulin production.</title>
        <authorList>
            <person name="Fan W."/>
            <person name="Wang S."/>
            <person name="Wang H."/>
            <person name="Wang A."/>
            <person name="Jiang F."/>
            <person name="Liu H."/>
            <person name="Zhao H."/>
            <person name="Xu D."/>
            <person name="Zhang Y."/>
        </authorList>
    </citation>
    <scope>NUCLEOTIDE SEQUENCE [LARGE SCALE GENOMIC DNA]</scope>
    <source>
        <strain evidence="2">cv. Punajuju</strain>
        <tissue evidence="1">Leaves</tissue>
    </source>
</reference>
<organism evidence="1 2">
    <name type="scientific">Cichorium intybus</name>
    <name type="common">Chicory</name>
    <dbReference type="NCBI Taxonomy" id="13427"/>
    <lineage>
        <taxon>Eukaryota</taxon>
        <taxon>Viridiplantae</taxon>
        <taxon>Streptophyta</taxon>
        <taxon>Embryophyta</taxon>
        <taxon>Tracheophyta</taxon>
        <taxon>Spermatophyta</taxon>
        <taxon>Magnoliopsida</taxon>
        <taxon>eudicotyledons</taxon>
        <taxon>Gunneridae</taxon>
        <taxon>Pentapetalae</taxon>
        <taxon>asterids</taxon>
        <taxon>campanulids</taxon>
        <taxon>Asterales</taxon>
        <taxon>Asteraceae</taxon>
        <taxon>Cichorioideae</taxon>
        <taxon>Cichorieae</taxon>
        <taxon>Cichoriinae</taxon>
        <taxon>Cichorium</taxon>
    </lineage>
</organism>
<gene>
    <name evidence="1" type="ORF">L2E82_35340</name>
</gene>
<accession>A0ACB9BNQ3</accession>
<sequence>MTALRREEARSNAYRPRSGPVNQYRSNAVAAQANKKQGIHRHSGGYSPPPFSLTHLPIIIKLFGTFSHTQNTNIGFFRISYSLKQSGKHRQKCPKMVSEFFFYYYYWTSY</sequence>
<dbReference type="Proteomes" id="UP001055811">
    <property type="component" value="Linkage Group LG06"/>
</dbReference>
<name>A0ACB9BNQ3_CICIN</name>
<evidence type="ECO:0000313" key="2">
    <source>
        <dbReference type="Proteomes" id="UP001055811"/>
    </source>
</evidence>
<evidence type="ECO:0000313" key="1">
    <source>
        <dbReference type="EMBL" id="KAI3723607.1"/>
    </source>
</evidence>
<reference evidence="2" key="1">
    <citation type="journal article" date="2022" name="Mol. Ecol. Resour.">
        <title>The genomes of chicory, endive, great burdock and yacon provide insights into Asteraceae palaeo-polyploidization history and plant inulin production.</title>
        <authorList>
            <person name="Fan W."/>
            <person name="Wang S."/>
            <person name="Wang H."/>
            <person name="Wang A."/>
            <person name="Jiang F."/>
            <person name="Liu H."/>
            <person name="Zhao H."/>
            <person name="Xu D."/>
            <person name="Zhang Y."/>
        </authorList>
    </citation>
    <scope>NUCLEOTIDE SEQUENCE [LARGE SCALE GENOMIC DNA]</scope>
    <source>
        <strain evidence="2">cv. Punajuju</strain>
    </source>
</reference>
<comment type="caution">
    <text evidence="1">The sequence shown here is derived from an EMBL/GenBank/DDBJ whole genome shotgun (WGS) entry which is preliminary data.</text>
</comment>
<keyword evidence="2" id="KW-1185">Reference proteome</keyword>